<accession>A0ABQ9IWV4</accession>
<name>A0ABQ9IWV4_9CUCU</name>
<dbReference type="EMBL" id="JAPWTJ010002106">
    <property type="protein sequence ID" value="KAJ8967897.1"/>
    <property type="molecule type" value="Genomic_DNA"/>
</dbReference>
<protein>
    <submittedName>
        <fullName evidence="1">Uncharacterized protein</fullName>
    </submittedName>
</protein>
<organism evidence="1 2">
    <name type="scientific">Molorchus minor</name>
    <dbReference type="NCBI Taxonomy" id="1323400"/>
    <lineage>
        <taxon>Eukaryota</taxon>
        <taxon>Metazoa</taxon>
        <taxon>Ecdysozoa</taxon>
        <taxon>Arthropoda</taxon>
        <taxon>Hexapoda</taxon>
        <taxon>Insecta</taxon>
        <taxon>Pterygota</taxon>
        <taxon>Neoptera</taxon>
        <taxon>Endopterygota</taxon>
        <taxon>Coleoptera</taxon>
        <taxon>Polyphaga</taxon>
        <taxon>Cucujiformia</taxon>
        <taxon>Chrysomeloidea</taxon>
        <taxon>Cerambycidae</taxon>
        <taxon>Lamiinae</taxon>
        <taxon>Monochamini</taxon>
        <taxon>Molorchus</taxon>
    </lineage>
</organism>
<sequence length="62" mass="7006">MSSFISTTFWYQNIVPESIKKKCVCLLIAKVSRAVLLRGEINKSTKCGPLQYLDVEVLNELS</sequence>
<proteinExistence type="predicted"/>
<evidence type="ECO:0000313" key="2">
    <source>
        <dbReference type="Proteomes" id="UP001162164"/>
    </source>
</evidence>
<evidence type="ECO:0000313" key="1">
    <source>
        <dbReference type="EMBL" id="KAJ8967897.1"/>
    </source>
</evidence>
<keyword evidence="2" id="KW-1185">Reference proteome</keyword>
<comment type="caution">
    <text evidence="1">The sequence shown here is derived from an EMBL/GenBank/DDBJ whole genome shotgun (WGS) entry which is preliminary data.</text>
</comment>
<dbReference type="Proteomes" id="UP001162164">
    <property type="component" value="Unassembled WGS sequence"/>
</dbReference>
<gene>
    <name evidence="1" type="ORF">NQ317_015419</name>
</gene>
<reference evidence="1" key="1">
    <citation type="journal article" date="2023" name="Insect Mol. Biol.">
        <title>Genome sequencing provides insights into the evolution of gene families encoding plant cell wall-degrading enzymes in longhorned beetles.</title>
        <authorList>
            <person name="Shin N.R."/>
            <person name="Okamura Y."/>
            <person name="Kirsch R."/>
            <person name="Pauchet Y."/>
        </authorList>
    </citation>
    <scope>NUCLEOTIDE SEQUENCE</scope>
    <source>
        <strain evidence="1">MMC_N1</strain>
    </source>
</reference>